<comment type="caution">
    <text evidence="1">The sequence shown here is derived from an EMBL/GenBank/DDBJ whole genome shotgun (WGS) entry which is preliminary data.</text>
</comment>
<name>A0ABW1NYX5_9PSEU</name>
<evidence type="ECO:0000313" key="2">
    <source>
        <dbReference type="Proteomes" id="UP001596220"/>
    </source>
</evidence>
<accession>A0ABW1NYX5</accession>
<dbReference type="RefSeq" id="WP_380631481.1">
    <property type="nucleotide sequence ID" value="NZ_JBHSQO010000001.1"/>
</dbReference>
<keyword evidence="2" id="KW-1185">Reference proteome</keyword>
<organism evidence="1 2">
    <name type="scientific">Saccharothrix lopnurensis</name>
    <dbReference type="NCBI Taxonomy" id="1670621"/>
    <lineage>
        <taxon>Bacteria</taxon>
        <taxon>Bacillati</taxon>
        <taxon>Actinomycetota</taxon>
        <taxon>Actinomycetes</taxon>
        <taxon>Pseudonocardiales</taxon>
        <taxon>Pseudonocardiaceae</taxon>
        <taxon>Saccharothrix</taxon>
    </lineage>
</organism>
<reference evidence="2" key="1">
    <citation type="journal article" date="2019" name="Int. J. Syst. Evol. Microbiol.">
        <title>The Global Catalogue of Microorganisms (GCM) 10K type strain sequencing project: providing services to taxonomists for standard genome sequencing and annotation.</title>
        <authorList>
            <consortium name="The Broad Institute Genomics Platform"/>
            <consortium name="The Broad Institute Genome Sequencing Center for Infectious Disease"/>
            <person name="Wu L."/>
            <person name="Ma J."/>
        </authorList>
    </citation>
    <scope>NUCLEOTIDE SEQUENCE [LARGE SCALE GENOMIC DNA]</scope>
    <source>
        <strain evidence="2">CGMCC 4.7246</strain>
    </source>
</reference>
<dbReference type="Proteomes" id="UP001596220">
    <property type="component" value="Unassembled WGS sequence"/>
</dbReference>
<gene>
    <name evidence="1" type="ORF">ACFP3R_00110</name>
</gene>
<sequence>MEVGADRAPGISEFATRVGLSWTFRSGTVPGNGYRALPLSVVRFTPRLDASGAAPAGGVLRVPLVVDRQEGPDRVDPRRFRVEVSFDDGGRWTPVPVAGSTALVRNGAAKGAYASLRVGATDGRGHELRQTVIRAYRLG</sequence>
<dbReference type="EMBL" id="JBHSQO010000001">
    <property type="protein sequence ID" value="MFC6087667.1"/>
    <property type="molecule type" value="Genomic_DNA"/>
</dbReference>
<proteinExistence type="predicted"/>
<evidence type="ECO:0000313" key="1">
    <source>
        <dbReference type="EMBL" id="MFC6087667.1"/>
    </source>
</evidence>
<protein>
    <submittedName>
        <fullName evidence="1">Uncharacterized protein</fullName>
    </submittedName>
</protein>